<comment type="cofactor">
    <cofactor evidence="1">
        <name>Mg(2+)</name>
        <dbReference type="ChEBI" id="CHEBI:18420"/>
    </cofactor>
</comment>
<dbReference type="InterPro" id="IPR036615">
    <property type="entry name" value="Mur_ligase_C_dom_sf"/>
</dbReference>
<keyword evidence="10 23" id="KW-0436">Ligase</keyword>
<dbReference type="InterPro" id="IPR036565">
    <property type="entry name" value="Mur-like_cat_sf"/>
</dbReference>
<dbReference type="GO" id="GO:0008841">
    <property type="term" value="F:dihydrofolate synthase activity"/>
    <property type="evidence" value="ECO:0007669"/>
    <property type="project" value="UniProtKB-EC"/>
</dbReference>
<dbReference type="EMBL" id="CAJQUM010000001">
    <property type="protein sequence ID" value="CAG4883443.1"/>
    <property type="molecule type" value="Genomic_DNA"/>
</dbReference>
<comment type="similarity">
    <text evidence="5 23">Belongs to the folylpolyglutamate synthase family.</text>
</comment>
<gene>
    <name evidence="26" type="primary">folC</name>
    <name evidence="26" type="ORF">GTOL_11326</name>
</gene>
<name>A0A916J3R7_9PROT</name>
<dbReference type="InterPro" id="IPR004101">
    <property type="entry name" value="Mur_ligase_C"/>
</dbReference>
<dbReference type="SUPFAM" id="SSF53244">
    <property type="entry name" value="MurD-like peptide ligases, peptide-binding domain"/>
    <property type="match status" value="1"/>
</dbReference>
<evidence type="ECO:0000259" key="25">
    <source>
        <dbReference type="Pfam" id="PF08245"/>
    </source>
</evidence>
<dbReference type="SUPFAM" id="SSF53623">
    <property type="entry name" value="MurD-like peptide ligases, catalytic domain"/>
    <property type="match status" value="1"/>
</dbReference>
<evidence type="ECO:0000256" key="6">
    <source>
        <dbReference type="ARBA" id="ARBA00011245"/>
    </source>
</evidence>
<dbReference type="AlphaFoldDB" id="A0A916J3R7"/>
<evidence type="ECO:0000256" key="4">
    <source>
        <dbReference type="ARBA" id="ARBA00005150"/>
    </source>
</evidence>
<keyword evidence="27" id="KW-1185">Reference proteome</keyword>
<keyword evidence="15" id="KW-0289">Folate biosynthesis</keyword>
<dbReference type="GO" id="GO:0005737">
    <property type="term" value="C:cytoplasm"/>
    <property type="evidence" value="ECO:0007669"/>
    <property type="project" value="TreeGrafter"/>
</dbReference>
<evidence type="ECO:0000256" key="9">
    <source>
        <dbReference type="ARBA" id="ARBA00019357"/>
    </source>
</evidence>
<evidence type="ECO:0000256" key="1">
    <source>
        <dbReference type="ARBA" id="ARBA00001946"/>
    </source>
</evidence>
<dbReference type="InterPro" id="IPR001645">
    <property type="entry name" value="Folylpolyglutamate_synth"/>
</dbReference>
<keyword evidence="13 23" id="KW-0067">ATP-binding</keyword>
<evidence type="ECO:0000256" key="15">
    <source>
        <dbReference type="ARBA" id="ARBA00022909"/>
    </source>
</evidence>
<dbReference type="EC" id="6.3.2.12" evidence="7"/>
<dbReference type="Gene3D" id="3.90.190.20">
    <property type="entry name" value="Mur ligase, C-terminal domain"/>
    <property type="match status" value="1"/>
</dbReference>
<organism evidence="26 27">
    <name type="scientific">Georgfuchsia toluolica</name>
    <dbReference type="NCBI Taxonomy" id="424218"/>
    <lineage>
        <taxon>Bacteria</taxon>
        <taxon>Pseudomonadati</taxon>
        <taxon>Pseudomonadota</taxon>
        <taxon>Betaproteobacteria</taxon>
        <taxon>Nitrosomonadales</taxon>
        <taxon>Sterolibacteriaceae</taxon>
        <taxon>Georgfuchsia</taxon>
    </lineage>
</organism>
<comment type="catalytic activity">
    <reaction evidence="21">
        <text>(6R)-5,10-methylenetetrahydrofolyl-(gamma-L-Glu)(n) + L-glutamate + ATP = (6R)-5,10-methylenetetrahydrofolyl-(gamma-L-Glu)(n+1) + ADP + phosphate + H(+)</text>
        <dbReference type="Rhea" id="RHEA:51912"/>
        <dbReference type="Rhea" id="RHEA-COMP:13257"/>
        <dbReference type="Rhea" id="RHEA-COMP:13258"/>
        <dbReference type="ChEBI" id="CHEBI:15378"/>
        <dbReference type="ChEBI" id="CHEBI:29985"/>
        <dbReference type="ChEBI" id="CHEBI:30616"/>
        <dbReference type="ChEBI" id="CHEBI:43474"/>
        <dbReference type="ChEBI" id="CHEBI:136572"/>
        <dbReference type="ChEBI" id="CHEBI:456216"/>
        <dbReference type="EC" id="6.3.2.17"/>
    </reaction>
</comment>
<proteinExistence type="inferred from homology"/>
<evidence type="ECO:0000256" key="22">
    <source>
        <dbReference type="ARBA" id="ARBA00049161"/>
    </source>
</evidence>
<evidence type="ECO:0000256" key="13">
    <source>
        <dbReference type="ARBA" id="ARBA00022840"/>
    </source>
</evidence>
<evidence type="ECO:0000256" key="11">
    <source>
        <dbReference type="ARBA" id="ARBA00022723"/>
    </source>
</evidence>
<evidence type="ECO:0000256" key="19">
    <source>
        <dbReference type="ARBA" id="ARBA00047493"/>
    </source>
</evidence>
<sequence length="422" mass="45585">MPDSLSGWLAYIECQHVRPIVLDLERVEEVRSTLGQTKNCVVITVGGTNGKGSVCAILESILLRAGYRIGLYTSPHFLDYNERVRVNGRTVSDDELCRGFTEVEAVRNGTLLTYFEFGTLAAWQVFVRNQLDVIILEVGLGGRLDAVNVYEPDCAVVTTVDLDHMDYLGSDREQIGFEKAGIFRHGKPAICGDSNPPSTLLAHAATIGADLRLIGHDYGFVSEEQQWQFWSWLGKRSGLALPALRGGIQLTNASTALAALDTLGDLLPVATQDVQRGLMEVELPGRFQIIPGKPAVVLDVAHNPQAAGVLAENLGNMASARAQTWAVFGMMADKDIAGVIRAVKPWVTHWLVCTLPGSRAANAAQLAELLRHEGVTEPIGEYPSAAEAFAYARGAAEDNDKILVFGSFLTVADVMRILASGA</sequence>
<reference evidence="26" key="1">
    <citation type="submission" date="2021-04" db="EMBL/GenBank/DDBJ databases">
        <authorList>
            <person name="Hornung B."/>
        </authorList>
    </citation>
    <scope>NUCLEOTIDE SEQUENCE</scope>
    <source>
        <strain evidence="26">G5G6</strain>
    </source>
</reference>
<dbReference type="InterPro" id="IPR018109">
    <property type="entry name" value="Folylpolyglutamate_synth_CS"/>
</dbReference>
<evidence type="ECO:0000256" key="20">
    <source>
        <dbReference type="ARBA" id="ARBA00047808"/>
    </source>
</evidence>
<evidence type="ECO:0000313" key="27">
    <source>
        <dbReference type="Proteomes" id="UP000742786"/>
    </source>
</evidence>
<dbReference type="InterPro" id="IPR013221">
    <property type="entry name" value="Mur_ligase_cen"/>
</dbReference>
<evidence type="ECO:0000256" key="5">
    <source>
        <dbReference type="ARBA" id="ARBA00008276"/>
    </source>
</evidence>
<dbReference type="RefSeq" id="WP_220635413.1">
    <property type="nucleotide sequence ID" value="NZ_CAJQUM010000001.1"/>
</dbReference>
<dbReference type="PROSITE" id="PS01011">
    <property type="entry name" value="FOLYLPOLYGLU_SYNT_1"/>
    <property type="match status" value="1"/>
</dbReference>
<dbReference type="Proteomes" id="UP000742786">
    <property type="component" value="Unassembled WGS sequence"/>
</dbReference>
<comment type="pathway">
    <text evidence="3">Cofactor biosynthesis; tetrahydrofolate biosynthesis; 7,8-dihydrofolate from 2-amino-4-hydroxy-6-hydroxymethyl-7,8-dihydropteridine diphosphate and 4-aminobenzoate: step 2/2.</text>
</comment>
<feature type="domain" description="Mur ligase central" evidence="25">
    <location>
        <begin position="45"/>
        <end position="203"/>
    </location>
</feature>
<evidence type="ECO:0000256" key="8">
    <source>
        <dbReference type="ARBA" id="ARBA00013025"/>
    </source>
</evidence>
<dbReference type="Pfam" id="PF08245">
    <property type="entry name" value="Mur_ligase_M"/>
    <property type="match status" value="1"/>
</dbReference>
<feature type="domain" description="Mur ligase C-terminal" evidence="24">
    <location>
        <begin position="285"/>
        <end position="408"/>
    </location>
</feature>
<evidence type="ECO:0000256" key="7">
    <source>
        <dbReference type="ARBA" id="ARBA00013023"/>
    </source>
</evidence>
<evidence type="ECO:0000256" key="23">
    <source>
        <dbReference type="PIRNR" id="PIRNR001563"/>
    </source>
</evidence>
<dbReference type="GO" id="GO:0005524">
    <property type="term" value="F:ATP binding"/>
    <property type="evidence" value="ECO:0007669"/>
    <property type="project" value="UniProtKB-KW"/>
</dbReference>
<dbReference type="PANTHER" id="PTHR11136">
    <property type="entry name" value="FOLYLPOLYGLUTAMATE SYNTHASE-RELATED"/>
    <property type="match status" value="1"/>
</dbReference>
<evidence type="ECO:0000313" key="26">
    <source>
        <dbReference type="EMBL" id="CAG4883443.1"/>
    </source>
</evidence>
<keyword evidence="14" id="KW-0460">Magnesium</keyword>
<comment type="subunit">
    <text evidence="6">Monomer.</text>
</comment>
<comment type="catalytic activity">
    <reaction evidence="22">
        <text>7,8-dihydropteroate + L-glutamate + ATP = 7,8-dihydrofolate + ADP + phosphate + H(+)</text>
        <dbReference type="Rhea" id="RHEA:23584"/>
        <dbReference type="ChEBI" id="CHEBI:15378"/>
        <dbReference type="ChEBI" id="CHEBI:17839"/>
        <dbReference type="ChEBI" id="CHEBI:29985"/>
        <dbReference type="ChEBI" id="CHEBI:30616"/>
        <dbReference type="ChEBI" id="CHEBI:43474"/>
        <dbReference type="ChEBI" id="CHEBI:57451"/>
        <dbReference type="ChEBI" id="CHEBI:456216"/>
        <dbReference type="EC" id="6.3.2.12"/>
    </reaction>
</comment>
<keyword evidence="11" id="KW-0479">Metal-binding</keyword>
<dbReference type="GO" id="GO:0046872">
    <property type="term" value="F:metal ion binding"/>
    <property type="evidence" value="ECO:0007669"/>
    <property type="project" value="UniProtKB-KW"/>
</dbReference>
<evidence type="ECO:0000256" key="12">
    <source>
        <dbReference type="ARBA" id="ARBA00022741"/>
    </source>
</evidence>
<comment type="catalytic activity">
    <reaction evidence="19">
        <text>(6S)-5,6,7,8-tetrahydrofolyl-(gamma-L-Glu)(n) + L-glutamate + ATP = (6S)-5,6,7,8-tetrahydrofolyl-(gamma-L-Glu)(n+1) + ADP + phosphate + H(+)</text>
        <dbReference type="Rhea" id="RHEA:10580"/>
        <dbReference type="Rhea" id="RHEA-COMP:14738"/>
        <dbReference type="Rhea" id="RHEA-COMP:14740"/>
        <dbReference type="ChEBI" id="CHEBI:15378"/>
        <dbReference type="ChEBI" id="CHEBI:29985"/>
        <dbReference type="ChEBI" id="CHEBI:30616"/>
        <dbReference type="ChEBI" id="CHEBI:43474"/>
        <dbReference type="ChEBI" id="CHEBI:141005"/>
        <dbReference type="ChEBI" id="CHEBI:456216"/>
        <dbReference type="EC" id="6.3.2.17"/>
    </reaction>
</comment>
<evidence type="ECO:0000256" key="14">
    <source>
        <dbReference type="ARBA" id="ARBA00022842"/>
    </source>
</evidence>
<dbReference type="Gene3D" id="3.40.1190.10">
    <property type="entry name" value="Mur-like, catalytic domain"/>
    <property type="match status" value="1"/>
</dbReference>
<dbReference type="NCBIfam" id="NF008101">
    <property type="entry name" value="PRK10846.1"/>
    <property type="match status" value="1"/>
</dbReference>
<evidence type="ECO:0000259" key="24">
    <source>
        <dbReference type="Pfam" id="PF02875"/>
    </source>
</evidence>
<dbReference type="GO" id="GO:0046656">
    <property type="term" value="P:folic acid biosynthetic process"/>
    <property type="evidence" value="ECO:0007669"/>
    <property type="project" value="UniProtKB-KW"/>
</dbReference>
<dbReference type="FunFam" id="3.40.1190.10:FF:000004">
    <property type="entry name" value="Dihydrofolate synthase/folylpolyglutamate synthase"/>
    <property type="match status" value="1"/>
</dbReference>
<comment type="pathway">
    <text evidence="4">Cofactor biosynthesis; tetrahydrofolylpolyglutamate biosynthesis.</text>
</comment>
<dbReference type="EC" id="6.3.2.17" evidence="8"/>
<comment type="function">
    <text evidence="2">Functions in two distinct reactions of the de novo folate biosynthetic pathway. Catalyzes the addition of a glutamate residue to dihydropteroate (7,8-dihydropteroate or H2Pte) to form dihydrofolate (7,8-dihydrofolate monoglutamate or H2Pte-Glu). Also catalyzes successive additions of L-glutamate to tetrahydrofolate or 10-formyltetrahydrofolate or 5,10-methylenetetrahydrofolate, leading to folylpolyglutamate derivatives.</text>
</comment>
<comment type="caution">
    <text evidence="26">The sequence shown here is derived from an EMBL/GenBank/DDBJ whole genome shotgun (WGS) entry which is preliminary data.</text>
</comment>
<dbReference type="Pfam" id="PF02875">
    <property type="entry name" value="Mur_ligase_C"/>
    <property type="match status" value="1"/>
</dbReference>
<evidence type="ECO:0000256" key="16">
    <source>
        <dbReference type="ARBA" id="ARBA00030048"/>
    </source>
</evidence>
<evidence type="ECO:0000256" key="17">
    <source>
        <dbReference type="ARBA" id="ARBA00030592"/>
    </source>
</evidence>
<evidence type="ECO:0000256" key="21">
    <source>
        <dbReference type="ARBA" id="ARBA00049035"/>
    </source>
</evidence>
<accession>A0A916J3R7</accession>
<evidence type="ECO:0000256" key="18">
    <source>
        <dbReference type="ARBA" id="ARBA00032510"/>
    </source>
</evidence>
<evidence type="ECO:0000256" key="10">
    <source>
        <dbReference type="ARBA" id="ARBA00022598"/>
    </source>
</evidence>
<dbReference type="GO" id="GO:0004326">
    <property type="term" value="F:tetrahydrofolylpolyglutamate synthase activity"/>
    <property type="evidence" value="ECO:0007669"/>
    <property type="project" value="UniProtKB-EC"/>
</dbReference>
<dbReference type="PIRSF" id="PIRSF001563">
    <property type="entry name" value="Folylpolyglu_synth"/>
    <property type="match status" value="1"/>
</dbReference>
<comment type="catalytic activity">
    <reaction evidence="20">
        <text>10-formyltetrahydrofolyl-(gamma-L-Glu)(n) + L-glutamate + ATP = 10-formyltetrahydrofolyl-(gamma-L-Glu)(n+1) + ADP + phosphate + H(+)</text>
        <dbReference type="Rhea" id="RHEA:51904"/>
        <dbReference type="Rhea" id="RHEA-COMP:13088"/>
        <dbReference type="Rhea" id="RHEA-COMP:14300"/>
        <dbReference type="ChEBI" id="CHEBI:15378"/>
        <dbReference type="ChEBI" id="CHEBI:29985"/>
        <dbReference type="ChEBI" id="CHEBI:30616"/>
        <dbReference type="ChEBI" id="CHEBI:43474"/>
        <dbReference type="ChEBI" id="CHEBI:134413"/>
        <dbReference type="ChEBI" id="CHEBI:456216"/>
        <dbReference type="EC" id="6.3.2.17"/>
    </reaction>
</comment>
<protein>
    <recommendedName>
        <fullName evidence="9">Dihydrofolate synthase/folylpolyglutamate synthase</fullName>
        <ecNumber evidence="7">6.3.2.12</ecNumber>
        <ecNumber evidence="8">6.3.2.17</ecNumber>
    </recommendedName>
    <alternativeName>
        <fullName evidence="18">Folylpoly-gamma-glutamate synthetase-dihydrofolate synthetase</fullName>
    </alternativeName>
    <alternativeName>
        <fullName evidence="16">Folylpolyglutamate synthetase</fullName>
    </alternativeName>
    <alternativeName>
        <fullName evidence="17">Tetrahydrofolylpolyglutamate synthase</fullName>
    </alternativeName>
</protein>
<keyword evidence="12 23" id="KW-0547">Nucleotide-binding</keyword>
<dbReference type="PANTHER" id="PTHR11136:SF0">
    <property type="entry name" value="DIHYDROFOLATE SYNTHETASE-RELATED"/>
    <property type="match status" value="1"/>
</dbReference>
<evidence type="ECO:0000256" key="2">
    <source>
        <dbReference type="ARBA" id="ARBA00002714"/>
    </source>
</evidence>
<dbReference type="NCBIfam" id="TIGR01499">
    <property type="entry name" value="folC"/>
    <property type="match status" value="1"/>
</dbReference>
<evidence type="ECO:0000256" key="3">
    <source>
        <dbReference type="ARBA" id="ARBA00004799"/>
    </source>
</evidence>